<sequence length="140" mass="14903">MNALRVVLLTVLLALLPLQGWAAMGDATTFTTMLGHCPDEQGQALMAASRTGMSAADLQQAKPQHYLDALERSWSMTPDVRLSHPVAGHALCPVPCGIALAMASTSLAWHIVQSSAPMPEFHTRLVASAAPDAPYHPPRV</sequence>
<feature type="chain" id="PRO_5011231335" description="Secreted protein" evidence="1">
    <location>
        <begin position="23"/>
        <end position="140"/>
    </location>
</feature>
<accession>A0A238D7E1</accession>
<dbReference type="EMBL" id="FLMQ01000056">
    <property type="protein sequence ID" value="SBP89131.1"/>
    <property type="molecule type" value="Genomic_DNA"/>
</dbReference>
<gene>
    <name evidence="2" type="ORF">THIARS_70751</name>
</gene>
<proteinExistence type="predicted"/>
<evidence type="ECO:0000256" key="1">
    <source>
        <dbReference type="SAM" id="SignalP"/>
    </source>
</evidence>
<evidence type="ECO:0008006" key="4">
    <source>
        <dbReference type="Google" id="ProtNLM"/>
    </source>
</evidence>
<keyword evidence="3" id="KW-1185">Reference proteome</keyword>
<dbReference type="OrthoDB" id="9155631at2"/>
<dbReference type="RefSeq" id="WP_094161296.1">
    <property type="nucleotide sequence ID" value="NZ_LT592171.1"/>
</dbReference>
<evidence type="ECO:0000313" key="2">
    <source>
        <dbReference type="EMBL" id="SBP89131.1"/>
    </source>
</evidence>
<dbReference type="AlphaFoldDB" id="A0A238D7E1"/>
<evidence type="ECO:0000313" key="3">
    <source>
        <dbReference type="Proteomes" id="UP000214566"/>
    </source>
</evidence>
<keyword evidence="1" id="KW-0732">Signal</keyword>
<reference evidence="2 3" key="1">
    <citation type="submission" date="2016-06" db="EMBL/GenBank/DDBJ databases">
        <authorList>
            <person name="Kjaerup R.B."/>
            <person name="Dalgaard T.S."/>
            <person name="Juul-Madsen H.R."/>
        </authorList>
    </citation>
    <scope>NUCLEOTIDE SEQUENCE [LARGE SCALE GENOMIC DNA]</scope>
    <source>
        <strain evidence="2 3">DSM 16361</strain>
    </source>
</reference>
<protein>
    <recommendedName>
        <fullName evidence="4">Secreted protein</fullName>
    </recommendedName>
</protein>
<feature type="signal peptide" evidence="1">
    <location>
        <begin position="1"/>
        <end position="22"/>
    </location>
</feature>
<organism evidence="2 3">
    <name type="scientific">Thiomonas delicata</name>
    <name type="common">Thiomonas cuprina</name>
    <dbReference type="NCBI Taxonomy" id="364030"/>
    <lineage>
        <taxon>Bacteria</taxon>
        <taxon>Pseudomonadati</taxon>
        <taxon>Pseudomonadota</taxon>
        <taxon>Betaproteobacteria</taxon>
        <taxon>Burkholderiales</taxon>
        <taxon>Thiomonas</taxon>
    </lineage>
</organism>
<name>A0A238D7E1_THIDL</name>
<dbReference type="Proteomes" id="UP000214566">
    <property type="component" value="Unassembled WGS sequence"/>
</dbReference>